<feature type="compositionally biased region" description="Low complexity" evidence="5">
    <location>
        <begin position="111"/>
        <end position="127"/>
    </location>
</feature>
<dbReference type="OrthoDB" id="7950418at2"/>
<accession>A0A2S6GE61</accession>
<feature type="transmembrane region" description="Helical" evidence="6">
    <location>
        <begin position="78"/>
        <end position="101"/>
    </location>
</feature>
<organism evidence="7 8">
    <name type="scientific">Actinokineospora auranticolor</name>
    <dbReference type="NCBI Taxonomy" id="155976"/>
    <lineage>
        <taxon>Bacteria</taxon>
        <taxon>Bacillati</taxon>
        <taxon>Actinomycetota</taxon>
        <taxon>Actinomycetes</taxon>
        <taxon>Pseudonocardiales</taxon>
        <taxon>Pseudonocardiaceae</taxon>
        <taxon>Actinokineospora</taxon>
    </lineage>
</organism>
<dbReference type="PANTHER" id="PTHR30168">
    <property type="entry name" value="PUTATIVE MEMBRANE PROTEIN YPFJ"/>
    <property type="match status" value="1"/>
</dbReference>
<evidence type="ECO:0000256" key="1">
    <source>
        <dbReference type="ARBA" id="ARBA00004167"/>
    </source>
</evidence>
<evidence type="ECO:0000256" key="5">
    <source>
        <dbReference type="SAM" id="MobiDB-lite"/>
    </source>
</evidence>
<dbReference type="EMBL" id="PTIX01000028">
    <property type="protein sequence ID" value="PPK63431.1"/>
    <property type="molecule type" value="Genomic_DNA"/>
</dbReference>
<dbReference type="PANTHER" id="PTHR30168:SF0">
    <property type="entry name" value="INNER MEMBRANE PROTEIN"/>
    <property type="match status" value="1"/>
</dbReference>
<keyword evidence="2 6" id="KW-0812">Transmembrane</keyword>
<sequence length="408" mass="43557">MNQPPMGPWYGHGPYPPPMPVAPPPMAQPLPPAPGPYGPQGMYFGSAQHPRQYGQYGPPPGYAPVWAPPMRPKSNTGMIVAITLSVILLAATGVVSLNVLLHKPKRSHDVGYSAPSTSYTPPSTTTTTTTTVVVTTTTAPRASTSTTTTGTRQATTTTAPRTTATASRPQPVYATVNNPLFMGNNSTTTVTCNLPAWRNDPSSAHAFFAAAIPCFDKAWAPVMQRANLPYISPKLESPTGKQWSSPCGSESDGVVAAFYCSQNNTLYMPYEGLQADEGYGVGNYLALFAHEFGHHIQAMSGVTEAYWNARYEAGDQTAAGLELSRRSELQASCFGGMWLAAGARGGGSINKGLVDVAIQDGYHRGDWQEGVPRDHGSPDHNGGWQEQGYTKNLTYQCNTWNIGPEAVS</sequence>
<evidence type="ECO:0000313" key="7">
    <source>
        <dbReference type="EMBL" id="PPK63431.1"/>
    </source>
</evidence>
<keyword evidence="4 6" id="KW-0472">Membrane</keyword>
<protein>
    <recommendedName>
        <fullName evidence="9">Neutral zinc metallopeptidase</fullName>
    </recommendedName>
</protein>
<evidence type="ECO:0000256" key="2">
    <source>
        <dbReference type="ARBA" id="ARBA00022692"/>
    </source>
</evidence>
<dbReference type="InterPro" id="IPR007343">
    <property type="entry name" value="Uncharacterised_pept_Zn_put"/>
</dbReference>
<keyword evidence="8" id="KW-1185">Reference proteome</keyword>
<feature type="region of interest" description="Disordered" evidence="5">
    <location>
        <begin position="26"/>
        <end position="56"/>
    </location>
</feature>
<name>A0A2S6GE61_9PSEU</name>
<evidence type="ECO:0000256" key="3">
    <source>
        <dbReference type="ARBA" id="ARBA00022989"/>
    </source>
</evidence>
<evidence type="ECO:0000256" key="6">
    <source>
        <dbReference type="SAM" id="Phobius"/>
    </source>
</evidence>
<dbReference type="GO" id="GO:0016020">
    <property type="term" value="C:membrane"/>
    <property type="evidence" value="ECO:0007669"/>
    <property type="project" value="UniProtKB-SubCell"/>
</dbReference>
<feature type="region of interest" description="Disordered" evidence="5">
    <location>
        <begin position="107"/>
        <end position="127"/>
    </location>
</feature>
<comment type="caution">
    <text evidence="7">The sequence shown here is derived from an EMBL/GenBank/DDBJ whole genome shotgun (WGS) entry which is preliminary data.</text>
</comment>
<evidence type="ECO:0008006" key="9">
    <source>
        <dbReference type="Google" id="ProtNLM"/>
    </source>
</evidence>
<dbReference type="AlphaFoldDB" id="A0A2S6GE61"/>
<dbReference type="Proteomes" id="UP000239203">
    <property type="component" value="Unassembled WGS sequence"/>
</dbReference>
<reference evidence="7 8" key="1">
    <citation type="submission" date="2018-02" db="EMBL/GenBank/DDBJ databases">
        <title>Genomic Encyclopedia of Archaeal and Bacterial Type Strains, Phase II (KMG-II): from individual species to whole genera.</title>
        <authorList>
            <person name="Goeker M."/>
        </authorList>
    </citation>
    <scope>NUCLEOTIDE SEQUENCE [LARGE SCALE GENOMIC DNA]</scope>
    <source>
        <strain evidence="7 8">YU 961-1</strain>
    </source>
</reference>
<gene>
    <name evidence="7" type="ORF">CLV40_12844</name>
</gene>
<proteinExistence type="predicted"/>
<keyword evidence="3 6" id="KW-1133">Transmembrane helix</keyword>
<comment type="subcellular location">
    <subcellularLocation>
        <location evidence="1">Membrane</location>
        <topology evidence="1">Single-pass membrane protein</topology>
    </subcellularLocation>
</comment>
<feature type="region of interest" description="Disordered" evidence="5">
    <location>
        <begin position="139"/>
        <end position="167"/>
    </location>
</feature>
<feature type="compositionally biased region" description="Pro residues" evidence="5">
    <location>
        <begin position="26"/>
        <end position="37"/>
    </location>
</feature>
<evidence type="ECO:0000256" key="4">
    <source>
        <dbReference type="ARBA" id="ARBA00023136"/>
    </source>
</evidence>
<dbReference type="Pfam" id="PF04228">
    <property type="entry name" value="Zn_peptidase"/>
    <property type="match status" value="1"/>
</dbReference>
<evidence type="ECO:0000313" key="8">
    <source>
        <dbReference type="Proteomes" id="UP000239203"/>
    </source>
</evidence>